<dbReference type="InterPro" id="IPR017937">
    <property type="entry name" value="Thioredoxin_CS"/>
</dbReference>
<dbReference type="Gene3D" id="3.40.30.10">
    <property type="entry name" value="Glutaredoxin"/>
    <property type="match status" value="1"/>
</dbReference>
<keyword evidence="4" id="KW-0676">Redox-active center</keyword>
<accession>A0A3S3VL82</accession>
<evidence type="ECO:0000256" key="5">
    <source>
        <dbReference type="SAM" id="SignalP"/>
    </source>
</evidence>
<dbReference type="PROSITE" id="PS51352">
    <property type="entry name" value="THIOREDOXIN_2"/>
    <property type="match status" value="1"/>
</dbReference>
<feature type="signal peptide" evidence="5">
    <location>
        <begin position="1"/>
        <end position="18"/>
    </location>
</feature>
<keyword evidence="2" id="KW-0201">Cytochrome c-type biogenesis</keyword>
<feature type="chain" id="PRO_5018638575" evidence="5">
    <location>
        <begin position="19"/>
        <end position="391"/>
    </location>
</feature>
<dbReference type="InterPro" id="IPR036249">
    <property type="entry name" value="Thioredoxin-like_sf"/>
</dbReference>
<evidence type="ECO:0000259" key="6">
    <source>
        <dbReference type="PROSITE" id="PS51352"/>
    </source>
</evidence>
<organism evidence="7 8">
    <name type="scientific">Mucilaginibacter gilvus</name>
    <dbReference type="NCBI Taxonomy" id="2305909"/>
    <lineage>
        <taxon>Bacteria</taxon>
        <taxon>Pseudomonadati</taxon>
        <taxon>Bacteroidota</taxon>
        <taxon>Sphingobacteriia</taxon>
        <taxon>Sphingobacteriales</taxon>
        <taxon>Sphingobacteriaceae</taxon>
        <taxon>Mucilaginibacter</taxon>
    </lineage>
</organism>
<dbReference type="SUPFAM" id="SSF52833">
    <property type="entry name" value="Thioredoxin-like"/>
    <property type="match status" value="1"/>
</dbReference>
<dbReference type="GO" id="GO:0016491">
    <property type="term" value="F:oxidoreductase activity"/>
    <property type="evidence" value="ECO:0007669"/>
    <property type="project" value="InterPro"/>
</dbReference>
<dbReference type="GO" id="GO:0030313">
    <property type="term" value="C:cell envelope"/>
    <property type="evidence" value="ECO:0007669"/>
    <property type="project" value="UniProtKB-SubCell"/>
</dbReference>
<reference evidence="7 8" key="1">
    <citation type="submission" date="2019-01" db="EMBL/GenBank/DDBJ databases">
        <title>Mucilaginibacter antarcticum sp. nov., isolated from antarctic soil.</title>
        <authorList>
            <person name="Yan Y.-Q."/>
            <person name="Du Z.-J."/>
        </authorList>
    </citation>
    <scope>NUCLEOTIDE SEQUENCE [LARGE SCALE GENOMIC DNA]</scope>
    <source>
        <strain evidence="7 8">F01003</strain>
    </source>
</reference>
<keyword evidence="3" id="KW-1015">Disulfide bond</keyword>
<dbReference type="Proteomes" id="UP000286701">
    <property type="component" value="Unassembled WGS sequence"/>
</dbReference>
<evidence type="ECO:0000313" key="8">
    <source>
        <dbReference type="Proteomes" id="UP000286701"/>
    </source>
</evidence>
<sequence>MKRSFLYLLAFLPALAFAQNAQPFTIKAKVGKYDKPAQAFLAYRLGANTVTDSAAIVNGEFTFTGTITNPVNATLFIDSKGVGFNKFVSQNFNESTGPSKATDYLGLYVEKGTVNITSADSLKQAKITGSKVNDDDARLKAALKPIVEKARAISMEAQAATPVQQQSAAFQNSMTAKYKALQDEQRSMLKTFISSNPDSYLSLLALTSVSGPSPDVAEVEPIFNSLSEELKNSDQGRQLRYSLDNLKITAIGSIAPDFIQNDVNGKAVQLSSFRGKYVLIDFWASWCGPCRQENPNVVRTYQKYKGKNFTILGVSLDKETAKDAWLAAIKSDGLEWTQVSDLKFWNNMAATLYGVHAIPQNFLIDPQGKIVAKNLRGDALDDKLQELLGKI</sequence>
<dbReference type="EMBL" id="SBIW01000002">
    <property type="protein sequence ID" value="RWY55753.1"/>
    <property type="molecule type" value="Genomic_DNA"/>
</dbReference>
<dbReference type="OrthoDB" id="750178at2"/>
<keyword evidence="8" id="KW-1185">Reference proteome</keyword>
<dbReference type="Pfam" id="PF00578">
    <property type="entry name" value="AhpC-TSA"/>
    <property type="match status" value="1"/>
</dbReference>
<comment type="subcellular location">
    <subcellularLocation>
        <location evidence="1">Cell envelope</location>
    </subcellularLocation>
</comment>
<evidence type="ECO:0000256" key="3">
    <source>
        <dbReference type="ARBA" id="ARBA00023157"/>
    </source>
</evidence>
<comment type="caution">
    <text evidence="7">The sequence shown here is derived from an EMBL/GenBank/DDBJ whole genome shotgun (WGS) entry which is preliminary data.</text>
</comment>
<dbReference type="PANTHER" id="PTHR42852">
    <property type="entry name" value="THIOL:DISULFIDE INTERCHANGE PROTEIN DSBE"/>
    <property type="match status" value="1"/>
</dbReference>
<evidence type="ECO:0000256" key="2">
    <source>
        <dbReference type="ARBA" id="ARBA00022748"/>
    </source>
</evidence>
<dbReference type="InterPro" id="IPR050553">
    <property type="entry name" value="Thioredoxin_ResA/DsbE_sf"/>
</dbReference>
<dbReference type="PANTHER" id="PTHR42852:SF6">
    <property type="entry name" value="THIOL:DISULFIDE INTERCHANGE PROTEIN DSBE"/>
    <property type="match status" value="1"/>
</dbReference>
<dbReference type="RefSeq" id="WP_128532737.1">
    <property type="nucleotide sequence ID" value="NZ_SBIW01000002.1"/>
</dbReference>
<feature type="domain" description="Thioredoxin" evidence="6">
    <location>
        <begin position="249"/>
        <end position="391"/>
    </location>
</feature>
<dbReference type="InterPro" id="IPR013766">
    <property type="entry name" value="Thioredoxin_domain"/>
</dbReference>
<dbReference type="GO" id="GO:0017004">
    <property type="term" value="P:cytochrome complex assembly"/>
    <property type="evidence" value="ECO:0007669"/>
    <property type="project" value="UniProtKB-KW"/>
</dbReference>
<dbReference type="Pfam" id="PF14289">
    <property type="entry name" value="DUF4369"/>
    <property type="match status" value="1"/>
</dbReference>
<dbReference type="CDD" id="cd02966">
    <property type="entry name" value="TlpA_like_family"/>
    <property type="match status" value="1"/>
</dbReference>
<dbReference type="AlphaFoldDB" id="A0A3S3VL82"/>
<keyword evidence="5" id="KW-0732">Signal</keyword>
<dbReference type="PROSITE" id="PS00194">
    <property type="entry name" value="THIOREDOXIN_1"/>
    <property type="match status" value="1"/>
</dbReference>
<dbReference type="InterPro" id="IPR025380">
    <property type="entry name" value="DUF4369"/>
</dbReference>
<dbReference type="InterPro" id="IPR000866">
    <property type="entry name" value="AhpC/TSA"/>
</dbReference>
<gene>
    <name evidence="7" type="ORF">EPL05_05090</name>
</gene>
<evidence type="ECO:0000313" key="7">
    <source>
        <dbReference type="EMBL" id="RWY55753.1"/>
    </source>
</evidence>
<evidence type="ECO:0000256" key="4">
    <source>
        <dbReference type="ARBA" id="ARBA00023284"/>
    </source>
</evidence>
<dbReference type="GO" id="GO:0016209">
    <property type="term" value="F:antioxidant activity"/>
    <property type="evidence" value="ECO:0007669"/>
    <property type="project" value="InterPro"/>
</dbReference>
<proteinExistence type="predicted"/>
<name>A0A3S3VL82_9SPHI</name>
<protein>
    <submittedName>
        <fullName evidence="7">AhpC/TSA family protein</fullName>
    </submittedName>
</protein>
<evidence type="ECO:0000256" key="1">
    <source>
        <dbReference type="ARBA" id="ARBA00004196"/>
    </source>
</evidence>